<evidence type="ECO:0000313" key="2">
    <source>
        <dbReference type="Proteomes" id="UP000250462"/>
    </source>
</evidence>
<organism evidence="1 2">
    <name type="scientific">Phytoactinopolyspora halophila</name>
    <dbReference type="NCBI Taxonomy" id="1981511"/>
    <lineage>
        <taxon>Bacteria</taxon>
        <taxon>Bacillati</taxon>
        <taxon>Actinomycetota</taxon>
        <taxon>Actinomycetes</taxon>
        <taxon>Jiangellales</taxon>
        <taxon>Jiangellaceae</taxon>
        <taxon>Phytoactinopolyspora</taxon>
    </lineage>
</organism>
<dbReference type="Gene3D" id="1.10.10.410">
    <property type="match status" value="1"/>
</dbReference>
<proteinExistence type="predicted"/>
<dbReference type="SUPFAM" id="SSF89095">
    <property type="entry name" value="GatB/YqeY motif"/>
    <property type="match status" value="1"/>
</dbReference>
<reference evidence="1 2" key="1">
    <citation type="submission" date="2018-06" db="EMBL/GenBank/DDBJ databases">
        <title>Phytoactinopolyspora halophila sp. nov., a novel halophilic actinomycete isolated from a saline soil in China.</title>
        <authorList>
            <person name="Tang S.-K."/>
        </authorList>
    </citation>
    <scope>NUCLEOTIDE SEQUENCE [LARGE SCALE GENOMIC DNA]</scope>
    <source>
        <strain evidence="1 2">YIM 96934</strain>
    </source>
</reference>
<comment type="caution">
    <text evidence="1">The sequence shown here is derived from an EMBL/GenBank/DDBJ whole genome shotgun (WGS) entry which is preliminary data.</text>
</comment>
<dbReference type="InterPro" id="IPR019004">
    <property type="entry name" value="YqeY/Aim41"/>
</dbReference>
<sequence>MTSLKERVKNDLSAAMRARDQLRKDALRMTLSAIRTAEVAGESARELTDDEIVTVLTREVKRRREAAEAFRSGGRTENADREDAEAAVISEYLPAQLSDEELAELVEQAVAEVGAESPRDMGKVMKTLQPKVAGRAEGRIVADAVKARLGS</sequence>
<accession>A0A329R0S1</accession>
<dbReference type="InterPro" id="IPR023168">
    <property type="entry name" value="GatB_Yqey_C_2"/>
</dbReference>
<dbReference type="Pfam" id="PF09424">
    <property type="entry name" value="YqeY"/>
    <property type="match status" value="1"/>
</dbReference>
<evidence type="ECO:0000313" key="1">
    <source>
        <dbReference type="EMBL" id="RAW17766.1"/>
    </source>
</evidence>
<dbReference type="OrthoDB" id="5244551at2"/>
<dbReference type="RefSeq" id="WP_112256724.1">
    <property type="nucleotide sequence ID" value="NZ_QMIG01000002.1"/>
</dbReference>
<dbReference type="GO" id="GO:0016884">
    <property type="term" value="F:carbon-nitrogen ligase activity, with glutamine as amido-N-donor"/>
    <property type="evidence" value="ECO:0007669"/>
    <property type="project" value="InterPro"/>
</dbReference>
<dbReference type="InterPro" id="IPR003789">
    <property type="entry name" value="Asn/Gln_tRNA_amidoTrase-B-like"/>
</dbReference>
<keyword evidence="2" id="KW-1185">Reference proteome</keyword>
<dbReference type="PANTHER" id="PTHR28055">
    <property type="entry name" value="ALTERED INHERITANCE OF MITOCHONDRIA PROTEIN 41, MITOCHONDRIAL"/>
    <property type="match status" value="1"/>
</dbReference>
<dbReference type="Gene3D" id="1.10.1510.10">
    <property type="entry name" value="Uncharacterised protein YqeY/AIM41 PF09424, N-terminal domain"/>
    <property type="match status" value="1"/>
</dbReference>
<dbReference type="AlphaFoldDB" id="A0A329R0S1"/>
<dbReference type="PANTHER" id="PTHR28055:SF1">
    <property type="entry name" value="ALTERED INHERITANCE OF MITOCHONDRIA PROTEIN 41, MITOCHONDRIAL"/>
    <property type="match status" value="1"/>
</dbReference>
<dbReference type="EMBL" id="QMIG01000002">
    <property type="protein sequence ID" value="RAW17766.1"/>
    <property type="molecule type" value="Genomic_DNA"/>
</dbReference>
<name>A0A329R0S1_9ACTN</name>
<protein>
    <submittedName>
        <fullName evidence="1">GatB/YqeY domain-containing protein</fullName>
    </submittedName>
</protein>
<dbReference type="Proteomes" id="UP000250462">
    <property type="component" value="Unassembled WGS sequence"/>
</dbReference>
<gene>
    <name evidence="1" type="ORF">DPM12_02520</name>
</gene>
<dbReference type="InterPro" id="IPR042184">
    <property type="entry name" value="YqeY/Aim41_N"/>
</dbReference>